<dbReference type="PROSITE" id="PS51257">
    <property type="entry name" value="PROKAR_LIPOPROTEIN"/>
    <property type="match status" value="1"/>
</dbReference>
<accession>A0A3N2DLS7</accession>
<keyword evidence="4" id="KW-1003">Cell membrane</keyword>
<reference evidence="21 22" key="1">
    <citation type="submission" date="2018-11" db="EMBL/GenBank/DDBJ databases">
        <title>Genomic Encyclopedia of Type Strains, Phase IV (KMG-IV): sequencing the most valuable type-strain genomes for metagenomic binning, comparative biology and taxonomic classification.</title>
        <authorList>
            <person name="Goeker M."/>
        </authorList>
    </citation>
    <scope>NUCLEOTIDE SEQUENCE [LARGE SCALE GENOMIC DNA]</scope>
    <source>
        <strain evidence="21 22">DSM 100316</strain>
    </source>
</reference>
<keyword evidence="9 20" id="KW-0732">Signal</keyword>
<feature type="binding site" evidence="19">
    <location>
        <position position="304"/>
    </location>
    <ligand>
        <name>Mg(2+)</name>
        <dbReference type="ChEBI" id="CHEBI:18420"/>
    </ligand>
</feature>
<comment type="function">
    <text evidence="20">Flavin transferase that catalyzes the transfer of the FMN moiety of FAD and its covalent binding to the hydroxyl group of a threonine residue in a target flavoprotein.</text>
</comment>
<dbReference type="FunFam" id="3.10.520.10:FF:000001">
    <property type="entry name" value="FAD:protein FMN transferase"/>
    <property type="match status" value="1"/>
</dbReference>
<dbReference type="PANTHER" id="PTHR30040">
    <property type="entry name" value="THIAMINE BIOSYNTHESIS LIPOPROTEIN APBE"/>
    <property type="match status" value="1"/>
</dbReference>
<protein>
    <recommendedName>
        <fullName evidence="3 18">FAD:protein FMN transferase</fullName>
        <ecNumber evidence="2 18">2.7.1.180</ecNumber>
    </recommendedName>
    <alternativeName>
        <fullName evidence="15 18">Flavin transferase</fullName>
    </alternativeName>
</protein>
<evidence type="ECO:0000256" key="3">
    <source>
        <dbReference type="ARBA" id="ARBA00016337"/>
    </source>
</evidence>
<evidence type="ECO:0000256" key="15">
    <source>
        <dbReference type="ARBA" id="ARBA00031306"/>
    </source>
</evidence>
<dbReference type="InterPro" id="IPR003374">
    <property type="entry name" value="ApbE-like_sf"/>
</dbReference>
<dbReference type="InterPro" id="IPR024932">
    <property type="entry name" value="ApbE"/>
</dbReference>
<comment type="similarity">
    <text evidence="1 18 20">Belongs to the ApbE family.</text>
</comment>
<evidence type="ECO:0000256" key="5">
    <source>
        <dbReference type="ARBA" id="ARBA00022519"/>
    </source>
</evidence>
<comment type="cofactor">
    <cofactor evidence="19">
        <name>Mg(2+)</name>
        <dbReference type="ChEBI" id="CHEBI:18420"/>
    </cofactor>
    <cofactor evidence="19">
        <name>Mn(2+)</name>
        <dbReference type="ChEBI" id="CHEBI:29035"/>
    </cofactor>
    <text evidence="19">Magnesium. Can also use manganese.</text>
</comment>
<evidence type="ECO:0000256" key="4">
    <source>
        <dbReference type="ARBA" id="ARBA00022475"/>
    </source>
</evidence>
<dbReference type="Gene3D" id="3.10.520.10">
    <property type="entry name" value="ApbE-like domains"/>
    <property type="match status" value="1"/>
</dbReference>
<dbReference type="GO" id="GO:0016740">
    <property type="term" value="F:transferase activity"/>
    <property type="evidence" value="ECO:0007669"/>
    <property type="project" value="UniProtKB-UniRule"/>
</dbReference>
<name>A0A3N2DLS7_9GAMM</name>
<evidence type="ECO:0000313" key="21">
    <source>
        <dbReference type="EMBL" id="ROS00295.1"/>
    </source>
</evidence>
<evidence type="ECO:0000256" key="14">
    <source>
        <dbReference type="ARBA" id="ARBA00023288"/>
    </source>
</evidence>
<dbReference type="PIRSF" id="PIRSF006268">
    <property type="entry name" value="ApbE"/>
    <property type="match status" value="1"/>
</dbReference>
<dbReference type="OrthoDB" id="9778595at2"/>
<evidence type="ECO:0000256" key="12">
    <source>
        <dbReference type="ARBA" id="ARBA00023136"/>
    </source>
</evidence>
<sequence length="354" mass="38705">MVSFLLKLNKARMPLASSLLFLIAITLSGCGEPQPTDWKITGYTMGTSYHVTVADPKQLSGLDKEQLTKKIERLLKLVNQQMSTYIDDSDLSRFNQAPINTDVQTSAELAGIVERSLQIYAESDHSFDPTIGALVNVWGFGPDHHPDHIPSKEIIAKLLRDHGMNKVSVDLTSHSLRKTAPVYVDLSAIAKGDGVDRVARLLEQLGAKDFLVEIGGELRAKGLSPRGSDWRIAIEEPASDAAQDSVYRAISISDVSVATSGDYRNYFEENGQRYSHTIDPRTGYPITHALASVTVVADNCRDADAYATAISVLGPEQGMAFAEKMKLAVYLLVKEGDGFIAISSTAFEPYLIKE</sequence>
<evidence type="ECO:0000256" key="1">
    <source>
        <dbReference type="ARBA" id="ARBA00008282"/>
    </source>
</evidence>
<keyword evidence="22" id="KW-1185">Reference proteome</keyword>
<evidence type="ECO:0000256" key="2">
    <source>
        <dbReference type="ARBA" id="ARBA00011955"/>
    </source>
</evidence>
<keyword evidence="6 18" id="KW-0285">Flavoprotein</keyword>
<dbReference type="EMBL" id="RKHR01000005">
    <property type="protein sequence ID" value="ROS00295.1"/>
    <property type="molecule type" value="Genomic_DNA"/>
</dbReference>
<feature type="chain" id="PRO_5017852756" description="FAD:protein FMN transferase" evidence="20">
    <location>
        <begin position="30"/>
        <end position="354"/>
    </location>
</feature>
<keyword evidence="13" id="KW-0564">Palmitate</keyword>
<dbReference type="GO" id="GO:0005886">
    <property type="term" value="C:plasma membrane"/>
    <property type="evidence" value="ECO:0007669"/>
    <property type="project" value="UniProtKB-SubCell"/>
</dbReference>
<keyword evidence="14 20" id="KW-0449">Lipoprotein</keyword>
<keyword evidence="8 18" id="KW-0479">Metal-binding</keyword>
<gene>
    <name evidence="21" type="ORF">EDC56_2941</name>
</gene>
<feature type="signal peptide" evidence="20">
    <location>
        <begin position="1"/>
        <end position="29"/>
    </location>
</feature>
<evidence type="ECO:0000256" key="20">
    <source>
        <dbReference type="RuleBase" id="RU363002"/>
    </source>
</evidence>
<evidence type="ECO:0000256" key="6">
    <source>
        <dbReference type="ARBA" id="ARBA00022630"/>
    </source>
</evidence>
<keyword evidence="11 18" id="KW-0460">Magnesium</keyword>
<evidence type="ECO:0000256" key="16">
    <source>
        <dbReference type="ARBA" id="ARBA00048540"/>
    </source>
</evidence>
<evidence type="ECO:0000256" key="18">
    <source>
        <dbReference type="PIRNR" id="PIRNR006268"/>
    </source>
</evidence>
<evidence type="ECO:0000256" key="13">
    <source>
        <dbReference type="ARBA" id="ARBA00023139"/>
    </source>
</evidence>
<proteinExistence type="inferred from homology"/>
<comment type="catalytic activity">
    <reaction evidence="16 18 20">
        <text>L-threonyl-[protein] + FAD = FMN-L-threonyl-[protein] + AMP + H(+)</text>
        <dbReference type="Rhea" id="RHEA:36847"/>
        <dbReference type="Rhea" id="RHEA-COMP:11060"/>
        <dbReference type="Rhea" id="RHEA-COMP:11061"/>
        <dbReference type="ChEBI" id="CHEBI:15378"/>
        <dbReference type="ChEBI" id="CHEBI:30013"/>
        <dbReference type="ChEBI" id="CHEBI:57692"/>
        <dbReference type="ChEBI" id="CHEBI:74257"/>
        <dbReference type="ChEBI" id="CHEBI:456215"/>
        <dbReference type="EC" id="2.7.1.180"/>
    </reaction>
</comment>
<evidence type="ECO:0000256" key="9">
    <source>
        <dbReference type="ARBA" id="ARBA00022729"/>
    </source>
</evidence>
<dbReference type="SUPFAM" id="SSF143631">
    <property type="entry name" value="ApbE-like"/>
    <property type="match status" value="1"/>
</dbReference>
<keyword evidence="5 20" id="KW-0997">Cell inner membrane</keyword>
<comment type="subcellular location">
    <subcellularLocation>
        <location evidence="17 20">Cell inner membrane</location>
        <topology evidence="17 20">Lipid-anchor</topology>
        <orientation evidence="17 20">Periplasmic side</orientation>
    </subcellularLocation>
</comment>
<dbReference type="EC" id="2.7.1.180" evidence="2 18"/>
<dbReference type="Proteomes" id="UP000275394">
    <property type="component" value="Unassembled WGS sequence"/>
</dbReference>
<evidence type="ECO:0000256" key="11">
    <source>
        <dbReference type="ARBA" id="ARBA00022842"/>
    </source>
</evidence>
<keyword evidence="10 18" id="KW-0274">FAD</keyword>
<dbReference type="Pfam" id="PF02424">
    <property type="entry name" value="ApbE"/>
    <property type="match status" value="1"/>
</dbReference>
<evidence type="ECO:0000256" key="8">
    <source>
        <dbReference type="ARBA" id="ARBA00022723"/>
    </source>
</evidence>
<dbReference type="AlphaFoldDB" id="A0A3N2DLS7"/>
<feature type="binding site" evidence="19">
    <location>
        <position position="188"/>
    </location>
    <ligand>
        <name>Mg(2+)</name>
        <dbReference type="ChEBI" id="CHEBI:18420"/>
    </ligand>
</feature>
<feature type="binding site" evidence="19">
    <location>
        <position position="308"/>
    </location>
    <ligand>
        <name>Mg(2+)</name>
        <dbReference type="ChEBI" id="CHEBI:18420"/>
    </ligand>
</feature>
<dbReference type="PANTHER" id="PTHR30040:SF2">
    <property type="entry name" value="FAD:PROTEIN FMN TRANSFERASE"/>
    <property type="match status" value="1"/>
</dbReference>
<evidence type="ECO:0000256" key="10">
    <source>
        <dbReference type="ARBA" id="ARBA00022827"/>
    </source>
</evidence>
<evidence type="ECO:0000256" key="7">
    <source>
        <dbReference type="ARBA" id="ARBA00022679"/>
    </source>
</evidence>
<evidence type="ECO:0000256" key="17">
    <source>
        <dbReference type="ARBA" id="ARBA00060485"/>
    </source>
</evidence>
<keyword evidence="12" id="KW-0472">Membrane</keyword>
<evidence type="ECO:0000313" key="22">
    <source>
        <dbReference type="Proteomes" id="UP000275394"/>
    </source>
</evidence>
<dbReference type="GO" id="GO:0046872">
    <property type="term" value="F:metal ion binding"/>
    <property type="evidence" value="ECO:0007669"/>
    <property type="project" value="UniProtKB-UniRule"/>
</dbReference>
<organism evidence="21 22">
    <name type="scientific">Sinobacterium caligoides</name>
    <dbReference type="NCBI Taxonomy" id="933926"/>
    <lineage>
        <taxon>Bacteria</taxon>
        <taxon>Pseudomonadati</taxon>
        <taxon>Pseudomonadota</taxon>
        <taxon>Gammaproteobacteria</taxon>
        <taxon>Cellvibrionales</taxon>
        <taxon>Spongiibacteraceae</taxon>
        <taxon>Sinobacterium</taxon>
    </lineage>
</organism>
<evidence type="ECO:0000256" key="19">
    <source>
        <dbReference type="PIRSR" id="PIRSR006268-2"/>
    </source>
</evidence>
<comment type="caution">
    <text evidence="21">The sequence shown here is derived from an EMBL/GenBank/DDBJ whole genome shotgun (WGS) entry which is preliminary data.</text>
</comment>
<keyword evidence="7 18" id="KW-0808">Transferase</keyword>